<dbReference type="GO" id="GO:0002128">
    <property type="term" value="P:tRNA nucleoside ribose methylation"/>
    <property type="evidence" value="ECO:0007669"/>
    <property type="project" value="TreeGrafter"/>
</dbReference>
<dbReference type="PANTHER" id="PTHR42786:SF2">
    <property type="entry name" value="TRNA (CYTIDINE_URIDINE-2'-O-)-METHYLTRANSFERASE TRMJ"/>
    <property type="match status" value="1"/>
</dbReference>
<keyword evidence="2 5" id="KW-0489">Methyltransferase</keyword>
<evidence type="ECO:0000256" key="1">
    <source>
        <dbReference type="ARBA" id="ARBA00007228"/>
    </source>
</evidence>
<dbReference type="PIRSF" id="PIRSF004808">
    <property type="entry name" value="LasT"/>
    <property type="match status" value="1"/>
</dbReference>
<dbReference type="InterPro" id="IPR004384">
    <property type="entry name" value="RNA_MeTrfase_TrmJ/LasT"/>
</dbReference>
<dbReference type="SUPFAM" id="SSF75217">
    <property type="entry name" value="alpha/beta knot"/>
    <property type="match status" value="1"/>
</dbReference>
<dbReference type="NCBIfam" id="TIGR00050">
    <property type="entry name" value="rRNA_methyl_1"/>
    <property type="match status" value="1"/>
</dbReference>
<dbReference type="CDD" id="cd18093">
    <property type="entry name" value="SpoU-like_TrmJ"/>
    <property type="match status" value="1"/>
</dbReference>
<comment type="catalytic activity">
    <reaction evidence="5">
        <text>cytidine(32) in tRNA + S-adenosyl-L-methionine = 2'-O-methylcytidine(32) in tRNA + S-adenosyl-L-homocysteine + H(+)</text>
        <dbReference type="Rhea" id="RHEA:42932"/>
        <dbReference type="Rhea" id="RHEA-COMP:10288"/>
        <dbReference type="Rhea" id="RHEA-COMP:10289"/>
        <dbReference type="ChEBI" id="CHEBI:15378"/>
        <dbReference type="ChEBI" id="CHEBI:57856"/>
        <dbReference type="ChEBI" id="CHEBI:59789"/>
        <dbReference type="ChEBI" id="CHEBI:74495"/>
        <dbReference type="ChEBI" id="CHEBI:82748"/>
        <dbReference type="EC" id="2.1.1.200"/>
    </reaction>
</comment>
<dbReference type="PANTHER" id="PTHR42786">
    <property type="entry name" value="TRNA/RRNA METHYLTRANSFERASE"/>
    <property type="match status" value="1"/>
</dbReference>
<evidence type="ECO:0000256" key="5">
    <source>
        <dbReference type="RuleBase" id="RU362024"/>
    </source>
</evidence>
<keyword evidence="5" id="KW-0963">Cytoplasm</keyword>
<organism evidence="7 8">
    <name type="scientific">Candidatus Kutchimonas denitrificans</name>
    <dbReference type="NCBI Taxonomy" id="3056748"/>
    <lineage>
        <taxon>Bacteria</taxon>
        <taxon>Pseudomonadati</taxon>
        <taxon>Gemmatimonadota</taxon>
        <taxon>Gemmatimonadia</taxon>
        <taxon>Candidatus Palauibacterales</taxon>
        <taxon>Candidatus Palauibacteraceae</taxon>
        <taxon>Candidatus Kutchimonas</taxon>
    </lineage>
</organism>
<keyword evidence="3" id="KW-0808">Transferase</keyword>
<name>A0AAE4ZA34_9BACT</name>
<feature type="domain" description="tRNA/rRNA methyltransferase SpoU type" evidence="6">
    <location>
        <begin position="10"/>
        <end position="160"/>
    </location>
</feature>
<comment type="subunit">
    <text evidence="5">Homodimer.</text>
</comment>
<reference evidence="7 8" key="1">
    <citation type="submission" date="2020-01" db="EMBL/GenBank/DDBJ databases">
        <title>Genomes assembled from Gulf of Kutch pelagic sediment metagenomes.</title>
        <authorList>
            <person name="Chandrashekar M."/>
            <person name="Mahajan M.S."/>
            <person name="Dave K.J."/>
            <person name="Vatsa P."/>
            <person name="Nathani N.M."/>
        </authorList>
    </citation>
    <scope>NUCLEOTIDE SEQUENCE [LARGE SCALE GENOMIC DNA]</scope>
    <source>
        <strain evidence="7">KS3-K002</strain>
    </source>
</reference>
<comment type="similarity">
    <text evidence="1">Belongs to the class IV-like SAM-binding methyltransferase superfamily. RNA methyltransferase TrmH family.</text>
</comment>
<evidence type="ECO:0000313" key="8">
    <source>
        <dbReference type="Proteomes" id="UP000702544"/>
    </source>
</evidence>
<evidence type="ECO:0000256" key="3">
    <source>
        <dbReference type="ARBA" id="ARBA00022679"/>
    </source>
</evidence>
<keyword evidence="4 5" id="KW-0949">S-adenosyl-L-methionine</keyword>
<comment type="catalytic activity">
    <reaction evidence="5">
        <text>uridine(32) in tRNA + S-adenosyl-L-methionine = 2'-O-methyluridine(32) in tRNA + S-adenosyl-L-homocysteine + H(+)</text>
        <dbReference type="Rhea" id="RHEA:42936"/>
        <dbReference type="Rhea" id="RHEA-COMP:10107"/>
        <dbReference type="Rhea" id="RHEA-COMP:10290"/>
        <dbReference type="ChEBI" id="CHEBI:15378"/>
        <dbReference type="ChEBI" id="CHEBI:57856"/>
        <dbReference type="ChEBI" id="CHEBI:59789"/>
        <dbReference type="ChEBI" id="CHEBI:65315"/>
        <dbReference type="ChEBI" id="CHEBI:74478"/>
        <dbReference type="EC" id="2.1.1.200"/>
    </reaction>
</comment>
<comment type="function">
    <text evidence="5">Catalyzes the formation of 2'O-methylated cytidine (Cm32) or 2'O-methylated uridine (Um32) at position 32 in tRNA.</text>
</comment>
<dbReference type="Pfam" id="PF00588">
    <property type="entry name" value="SpoU_methylase"/>
    <property type="match status" value="1"/>
</dbReference>
<dbReference type="InterPro" id="IPR029026">
    <property type="entry name" value="tRNA_m1G_MTases_N"/>
</dbReference>
<keyword evidence="5" id="KW-0819">tRNA processing</keyword>
<dbReference type="AlphaFoldDB" id="A0AAE4ZA34"/>
<evidence type="ECO:0000313" key="7">
    <source>
        <dbReference type="EMBL" id="NIR74886.1"/>
    </source>
</evidence>
<dbReference type="EC" id="2.1.1.200" evidence="5"/>
<dbReference type="InterPro" id="IPR001537">
    <property type="entry name" value="SpoU_MeTrfase"/>
</dbReference>
<dbReference type="GO" id="GO:0005829">
    <property type="term" value="C:cytosol"/>
    <property type="evidence" value="ECO:0007669"/>
    <property type="project" value="TreeGrafter"/>
</dbReference>
<evidence type="ECO:0000259" key="6">
    <source>
        <dbReference type="Pfam" id="PF00588"/>
    </source>
</evidence>
<dbReference type="Gene3D" id="3.40.1280.10">
    <property type="match status" value="1"/>
</dbReference>
<comment type="subcellular location">
    <subcellularLocation>
        <location evidence="5">Cytoplasm</location>
    </subcellularLocation>
</comment>
<dbReference type="Gene3D" id="1.10.8.590">
    <property type="match status" value="1"/>
</dbReference>
<sequence>MAPPQELGRIVLVLNRPKDPVNIGAVVRAMKNMGLSRLYLIDPDDFDTYRIEGIAHTGMDIIGSARLFDSLAEAVADSQLVVGTSARGRTVRRAYRRPREQAAEVLAKACTGQEVALVFGREDRGLSNEELDLCDRVVVIPTDPDHASLNLAQAVLVVAYEIAVAAEVADPFKAPRHDSQRATRMELEELFEQVEKSLHAIDFFKAHRTTAVLRTLRSVAGRADLDGREVELLKAIAYEVRHFLAREGIEVDE</sequence>
<proteinExistence type="inferred from homology"/>
<dbReference type="Proteomes" id="UP000702544">
    <property type="component" value="Unassembled WGS sequence"/>
</dbReference>
<dbReference type="EMBL" id="JAACAK010000049">
    <property type="protein sequence ID" value="NIR74886.1"/>
    <property type="molecule type" value="Genomic_DNA"/>
</dbReference>
<dbReference type="InterPro" id="IPR029028">
    <property type="entry name" value="Alpha/beta_knot_MTases"/>
</dbReference>
<gene>
    <name evidence="5" type="primary">trmJ</name>
    <name evidence="7" type="ORF">GWO12_07200</name>
</gene>
<comment type="caution">
    <text evidence="7">The sequence shown here is derived from an EMBL/GenBank/DDBJ whole genome shotgun (WGS) entry which is preliminary data.</text>
</comment>
<accession>A0AAE4ZA34</accession>
<dbReference type="GO" id="GO:0003723">
    <property type="term" value="F:RNA binding"/>
    <property type="evidence" value="ECO:0007669"/>
    <property type="project" value="InterPro"/>
</dbReference>
<dbReference type="GO" id="GO:0160206">
    <property type="term" value="F:tRNA (cytidine(32)/uridine(32)-2'-O)-methyltransferase activity"/>
    <property type="evidence" value="ECO:0007669"/>
    <property type="project" value="UniProtKB-EC"/>
</dbReference>
<protein>
    <recommendedName>
        <fullName evidence="5">tRNA (cytidine/uridine-2'-O-)-methyltransferase TrmJ</fullName>
        <ecNumber evidence="5">2.1.1.200</ecNumber>
    </recommendedName>
    <alternativeName>
        <fullName evidence="5">tRNA (cytidine(32)/uridine(32)-2'-O)-methyltransferase</fullName>
    </alternativeName>
    <alternativeName>
        <fullName evidence="5">tRNA Cm32/Um32 methyltransferase</fullName>
    </alternativeName>
</protein>
<evidence type="ECO:0000256" key="2">
    <source>
        <dbReference type="ARBA" id="ARBA00022603"/>
    </source>
</evidence>
<evidence type="ECO:0000256" key="4">
    <source>
        <dbReference type="ARBA" id="ARBA00022691"/>
    </source>
</evidence>